<name>A0ABM6VDL8_9ACTN</name>
<keyword evidence="3" id="KW-1185">Reference proteome</keyword>
<sequence length="138" mass="14059">MEAREGGPGHGPTAAGPCRPCGAARGDERDADGRDGCPALGEPGAVPGSPRAGPRRTGPHPRGRHRDPGAASTPRPPRPPRPPPPPPPPPPRPVHPVHDTSPTPVTGRARLPVAGEGHLRQAVVSAAQPAIRSIIAHP</sequence>
<dbReference type="EMBL" id="CP029254">
    <property type="protein sequence ID" value="AWK12066.1"/>
    <property type="molecule type" value="Genomic_DNA"/>
</dbReference>
<gene>
    <name evidence="2" type="ORF">DDQ41_27625</name>
</gene>
<accession>A0ABM6VDL8</accession>
<reference evidence="2 3" key="1">
    <citation type="submission" date="2018-05" db="EMBL/GenBank/DDBJ databases">
        <title>Complete genome sequence of the Type Strain of Streptomyces spongiicola HNM0071, the producer of staurosporine.</title>
        <authorList>
            <person name="Zhou S."/>
            <person name="Huang X."/>
        </authorList>
    </citation>
    <scope>NUCLEOTIDE SEQUENCE [LARGE SCALE GENOMIC DNA]</scope>
    <source>
        <strain evidence="2 3">HNM0071</strain>
    </source>
</reference>
<feature type="compositionally biased region" description="Basic and acidic residues" evidence="1">
    <location>
        <begin position="25"/>
        <end position="35"/>
    </location>
</feature>
<feature type="compositionally biased region" description="Basic residues" evidence="1">
    <location>
        <begin position="53"/>
        <end position="65"/>
    </location>
</feature>
<feature type="compositionally biased region" description="Pro residues" evidence="1">
    <location>
        <begin position="74"/>
        <end position="94"/>
    </location>
</feature>
<evidence type="ECO:0000256" key="1">
    <source>
        <dbReference type="SAM" id="MobiDB-lite"/>
    </source>
</evidence>
<organism evidence="2 3">
    <name type="scientific">Streptomyces spongiicola</name>
    <dbReference type="NCBI Taxonomy" id="1690221"/>
    <lineage>
        <taxon>Bacteria</taxon>
        <taxon>Bacillati</taxon>
        <taxon>Actinomycetota</taxon>
        <taxon>Actinomycetes</taxon>
        <taxon>Kitasatosporales</taxon>
        <taxon>Streptomycetaceae</taxon>
        <taxon>Streptomyces</taxon>
    </lineage>
</organism>
<feature type="region of interest" description="Disordered" evidence="1">
    <location>
        <begin position="1"/>
        <end position="114"/>
    </location>
</feature>
<dbReference type="Proteomes" id="UP000245051">
    <property type="component" value="Chromosome"/>
</dbReference>
<protein>
    <submittedName>
        <fullName evidence="2">Uncharacterized protein</fullName>
    </submittedName>
</protein>
<proteinExistence type="predicted"/>
<evidence type="ECO:0000313" key="2">
    <source>
        <dbReference type="EMBL" id="AWK12066.1"/>
    </source>
</evidence>
<evidence type="ECO:0000313" key="3">
    <source>
        <dbReference type="Proteomes" id="UP000245051"/>
    </source>
</evidence>